<dbReference type="InterPro" id="IPR051948">
    <property type="entry name" value="Hsp70_co-chaperone_J-domain"/>
</dbReference>
<protein>
    <recommendedName>
        <fullName evidence="2">J domain-containing protein</fullName>
    </recommendedName>
</protein>
<feature type="domain" description="J" evidence="2">
    <location>
        <begin position="5"/>
        <end position="75"/>
    </location>
</feature>
<dbReference type="Gene3D" id="1.10.287.110">
    <property type="entry name" value="DnaJ domain"/>
    <property type="match status" value="1"/>
</dbReference>
<dbReference type="Pfam" id="PF00226">
    <property type="entry name" value="DnaJ"/>
    <property type="match status" value="1"/>
</dbReference>
<dbReference type="EMBL" id="LC556097">
    <property type="protein sequence ID" value="BCI56230.1"/>
    <property type="molecule type" value="Genomic_DNA"/>
</dbReference>
<dbReference type="InterPro" id="IPR036869">
    <property type="entry name" value="J_dom_sf"/>
</dbReference>
<dbReference type="PANTHER" id="PTHR44360">
    <property type="entry name" value="DNAJ HOMOLOG SUBFAMILY B MEMBER 9"/>
    <property type="match status" value="1"/>
</dbReference>
<keyword evidence="3" id="KW-0614">Plasmid</keyword>
<dbReference type="GO" id="GO:0051087">
    <property type="term" value="F:protein-folding chaperone binding"/>
    <property type="evidence" value="ECO:0007669"/>
    <property type="project" value="TreeGrafter"/>
</dbReference>
<keyword evidence="1" id="KW-0143">Chaperone</keyword>
<name>A0A7G1HN64_PASMD</name>
<evidence type="ECO:0000313" key="3">
    <source>
        <dbReference type="EMBL" id="BCI56230.1"/>
    </source>
</evidence>
<dbReference type="GO" id="GO:0036503">
    <property type="term" value="P:ERAD pathway"/>
    <property type="evidence" value="ECO:0007669"/>
    <property type="project" value="TreeGrafter"/>
</dbReference>
<reference evidence="3" key="1">
    <citation type="submission" date="2020-06" db="EMBL/GenBank/DDBJ databases">
        <title>Characterization of multiresistant Pasteurella multocida isolate from swine.</title>
        <authorList>
            <person name="Suei M."/>
            <person name="Nakakohis M."/>
            <person name="Usui M."/>
            <person name="Murata R."/>
            <person name="Uchida I."/>
        </authorList>
    </citation>
    <scope>NUCLEOTIDE SEQUENCE</scope>
    <source>
        <strain evidence="3">RG3424</strain>
        <plasmid evidence="3">pMS1</plasmid>
    </source>
</reference>
<evidence type="ECO:0000259" key="2">
    <source>
        <dbReference type="PROSITE" id="PS50076"/>
    </source>
</evidence>
<dbReference type="SUPFAM" id="SSF46565">
    <property type="entry name" value="Chaperone J-domain"/>
    <property type="match status" value="1"/>
</dbReference>
<dbReference type="GO" id="GO:0051787">
    <property type="term" value="F:misfolded protein binding"/>
    <property type="evidence" value="ECO:0007669"/>
    <property type="project" value="TreeGrafter"/>
</dbReference>
<dbReference type="InterPro" id="IPR001623">
    <property type="entry name" value="DnaJ_domain"/>
</dbReference>
<dbReference type="RefSeq" id="WP_170380938.1">
    <property type="nucleotide sequence ID" value="NZ_CP135193.1"/>
</dbReference>
<organism evidence="3">
    <name type="scientific">Pasteurella multocida</name>
    <dbReference type="NCBI Taxonomy" id="747"/>
    <lineage>
        <taxon>Bacteria</taxon>
        <taxon>Pseudomonadati</taxon>
        <taxon>Pseudomonadota</taxon>
        <taxon>Gammaproteobacteria</taxon>
        <taxon>Pasteurellales</taxon>
        <taxon>Pasteurellaceae</taxon>
        <taxon>Pasteurella</taxon>
    </lineage>
</organism>
<dbReference type="CDD" id="cd06257">
    <property type="entry name" value="DnaJ"/>
    <property type="match status" value="1"/>
</dbReference>
<geneLocation type="plasmid" evidence="3">
    <name>pMS1</name>
</geneLocation>
<dbReference type="PANTHER" id="PTHR44360:SF1">
    <property type="entry name" value="DNAJ HOMOLOG SUBFAMILY B MEMBER 9"/>
    <property type="match status" value="1"/>
</dbReference>
<dbReference type="PRINTS" id="PR00625">
    <property type="entry name" value="JDOMAIN"/>
</dbReference>
<accession>A0A7G1HN64</accession>
<dbReference type="SMART" id="SM00271">
    <property type="entry name" value="DnaJ"/>
    <property type="match status" value="1"/>
</dbReference>
<proteinExistence type="predicted"/>
<evidence type="ECO:0000256" key="1">
    <source>
        <dbReference type="ARBA" id="ARBA00023186"/>
    </source>
</evidence>
<dbReference type="AlphaFoldDB" id="A0A7G1HN64"/>
<sequence length="165" mass="19164">MNINEALNLLNLSGKVTKDEITKAYKKMAIKYHPDRNPAGAEVMKAINTAYEFLKSLNSDTIEHTDSQNAYDFSIELSSVIEAVQQMLGVTLEICGNWIWLSGNTKEYKDALKELGFKWAPKKKMWYYRPEEHRSRKHSRTWDMDEIREKFGSVIKTSQQKQLKA</sequence>
<dbReference type="PROSITE" id="PS50076">
    <property type="entry name" value="DNAJ_2"/>
    <property type="match status" value="1"/>
</dbReference>